<reference evidence="1" key="1">
    <citation type="submission" date="2018-05" db="EMBL/GenBank/DDBJ databases">
        <authorList>
            <person name="Lanie J.A."/>
            <person name="Ng W.-L."/>
            <person name="Kazmierczak K.M."/>
            <person name="Andrzejewski T.M."/>
            <person name="Davidsen T.M."/>
            <person name="Wayne K.J."/>
            <person name="Tettelin H."/>
            <person name="Glass J.I."/>
            <person name="Rusch D."/>
            <person name="Podicherti R."/>
            <person name="Tsui H.-C.T."/>
            <person name="Winkler M.E."/>
        </authorList>
    </citation>
    <scope>NUCLEOTIDE SEQUENCE</scope>
</reference>
<protein>
    <recommendedName>
        <fullName evidence="2">Thiol-disulfide oxidoreductase DCC</fullName>
    </recommendedName>
</protein>
<dbReference type="GO" id="GO:0015035">
    <property type="term" value="F:protein-disulfide reductase activity"/>
    <property type="evidence" value="ECO:0007669"/>
    <property type="project" value="InterPro"/>
</dbReference>
<accession>A0A381W8Z4</accession>
<name>A0A381W8Z4_9ZZZZ</name>
<dbReference type="EMBL" id="UINC01010916">
    <property type="protein sequence ID" value="SVA48373.1"/>
    <property type="molecule type" value="Genomic_DNA"/>
</dbReference>
<evidence type="ECO:0008006" key="2">
    <source>
        <dbReference type="Google" id="ProtNLM"/>
    </source>
</evidence>
<dbReference type="InterPro" id="IPR052927">
    <property type="entry name" value="DCC_oxidoreductase"/>
</dbReference>
<dbReference type="Pfam" id="PF04134">
    <property type="entry name" value="DCC1-like"/>
    <property type="match status" value="1"/>
</dbReference>
<dbReference type="InterPro" id="IPR007263">
    <property type="entry name" value="DCC1-like"/>
</dbReference>
<organism evidence="1">
    <name type="scientific">marine metagenome</name>
    <dbReference type="NCBI Taxonomy" id="408172"/>
    <lineage>
        <taxon>unclassified sequences</taxon>
        <taxon>metagenomes</taxon>
        <taxon>ecological metagenomes</taxon>
    </lineage>
</organism>
<dbReference type="PANTHER" id="PTHR33639">
    <property type="entry name" value="THIOL-DISULFIDE OXIDOREDUCTASE DCC"/>
    <property type="match status" value="1"/>
</dbReference>
<dbReference type="PANTHER" id="PTHR33639:SF2">
    <property type="entry name" value="DUF393 DOMAIN-CONTAINING PROTEIN"/>
    <property type="match status" value="1"/>
</dbReference>
<sequence length="142" mass="16095">VKNPKAESDSFLICFDGYCLLCNAWVDFLIKRDRKNIFTFTSLQSNAGRNVLLRKGYSECKLKALDSIVVVNAGKVSTRSDAVIEILVALGGLFKMARLLKLIPSSVRNLAYDTMAKKRYVWLGRRDTCRMPSPEESHKFLE</sequence>
<feature type="non-terminal residue" evidence="1">
    <location>
        <position position="1"/>
    </location>
</feature>
<dbReference type="AlphaFoldDB" id="A0A381W8Z4"/>
<proteinExistence type="predicted"/>
<evidence type="ECO:0000313" key="1">
    <source>
        <dbReference type="EMBL" id="SVA48373.1"/>
    </source>
</evidence>
<gene>
    <name evidence="1" type="ORF">METZ01_LOCUS101227</name>
</gene>